<name>A0AA43KD19_9CYAN</name>
<dbReference type="InterPro" id="IPR010865">
    <property type="entry name" value="DUF1499"/>
</dbReference>
<dbReference type="PANTHER" id="PTHR34801:SF6">
    <property type="entry name" value="SLL1620 PROTEIN"/>
    <property type="match status" value="1"/>
</dbReference>
<dbReference type="PANTHER" id="PTHR34801">
    <property type="entry name" value="EXPRESSED PROTEIN"/>
    <property type="match status" value="1"/>
</dbReference>
<proteinExistence type="predicted"/>
<gene>
    <name evidence="2" type="ORF">NWP17_13495</name>
</gene>
<sequence>MSPVVKAVTKPLWPMITFVMFLTLISGLIFSAPTWAESFNLGVNNGYLSSCPPSNNCVVSQRADAKHAIEPITYHVDRDTARGILLQVINVVPRTEVIEQTDNYIHALSKSRIFKFVDDVEFYLPAHESVIHVRSASRIGESDLGVNRRRVEQIRLALRDLNI</sequence>
<organism evidence="2 3">
    <name type="scientific">Chrysosporum bergii ANA360D</name>
    <dbReference type="NCBI Taxonomy" id="617107"/>
    <lineage>
        <taxon>Bacteria</taxon>
        <taxon>Bacillati</taxon>
        <taxon>Cyanobacteriota</taxon>
        <taxon>Cyanophyceae</taxon>
        <taxon>Nostocales</taxon>
        <taxon>Nodulariaceae</taxon>
        <taxon>Chrysosporum</taxon>
    </lineage>
</organism>
<dbReference type="Pfam" id="PF07386">
    <property type="entry name" value="DUF1499"/>
    <property type="match status" value="1"/>
</dbReference>
<comment type="caution">
    <text evidence="2">The sequence shown here is derived from an EMBL/GenBank/DDBJ whole genome shotgun (WGS) entry which is preliminary data.</text>
</comment>
<keyword evidence="1" id="KW-1133">Transmembrane helix</keyword>
<keyword evidence="3" id="KW-1185">Reference proteome</keyword>
<evidence type="ECO:0000313" key="2">
    <source>
        <dbReference type="EMBL" id="MDH6061438.1"/>
    </source>
</evidence>
<evidence type="ECO:0000313" key="3">
    <source>
        <dbReference type="Proteomes" id="UP001159387"/>
    </source>
</evidence>
<dbReference type="Proteomes" id="UP001159387">
    <property type="component" value="Unassembled WGS sequence"/>
</dbReference>
<protein>
    <submittedName>
        <fullName evidence="2">DUF1499 domain-containing protein</fullName>
    </submittedName>
</protein>
<keyword evidence="1" id="KW-0812">Transmembrane</keyword>
<reference evidence="2 3" key="1">
    <citation type="journal article" date="2023" name="J. Phycol.">
        <title>Chrysosporum ovalisporum is synonymous with the true-branching cyanobacterium Umezakia natans (Nostocales/Aphanizomenonaceae).</title>
        <authorList>
            <person name="McGregor G.B."/>
            <person name="Sendall B.C."/>
            <person name="Niiyama Y."/>
            <person name="Tuji A."/>
            <person name="Willis A."/>
        </authorList>
    </citation>
    <scope>NUCLEOTIDE SEQUENCE [LARGE SCALE GENOMIC DNA]</scope>
    <source>
        <strain evidence="2 3">ANA360D</strain>
    </source>
</reference>
<evidence type="ECO:0000256" key="1">
    <source>
        <dbReference type="SAM" id="Phobius"/>
    </source>
</evidence>
<feature type="transmembrane region" description="Helical" evidence="1">
    <location>
        <begin position="12"/>
        <end position="30"/>
    </location>
</feature>
<dbReference type="RefSeq" id="WP_280655405.1">
    <property type="nucleotide sequence ID" value="NZ_JANQDH010000090.1"/>
</dbReference>
<dbReference type="PIRSF" id="PIRSF026426">
    <property type="entry name" value="DUF1499"/>
    <property type="match status" value="1"/>
</dbReference>
<dbReference type="EMBL" id="JANQDH010000090">
    <property type="protein sequence ID" value="MDH6061438.1"/>
    <property type="molecule type" value="Genomic_DNA"/>
</dbReference>
<keyword evidence="1" id="KW-0472">Membrane</keyword>
<dbReference type="AlphaFoldDB" id="A0AA43KD19"/>
<accession>A0AA43KD19</accession>